<evidence type="ECO:0000313" key="2">
    <source>
        <dbReference type="Proteomes" id="UP000620147"/>
    </source>
</evidence>
<gene>
    <name evidence="1" type="ORF">BUFA31_23940</name>
</gene>
<comment type="caution">
    <text evidence="1">The sequence shown here is derived from an EMBL/GenBank/DDBJ whole genome shotgun (WGS) entry which is preliminary data.</text>
</comment>
<dbReference type="Proteomes" id="UP000620147">
    <property type="component" value="Unassembled WGS sequence"/>
</dbReference>
<keyword evidence="2" id="KW-1185">Reference proteome</keyword>
<dbReference type="RefSeq" id="WP_118647445.1">
    <property type="nucleotide sequence ID" value="NZ_BLYJ01000039.1"/>
</dbReference>
<protein>
    <submittedName>
        <fullName evidence="1">Uncharacterized protein</fullName>
    </submittedName>
</protein>
<accession>A0ABQ1E2R4</accession>
<sequence length="82" mass="9192">MPAEVITAALSLVGTLVGTLGGIALSSNLTNYRIEQLEKKVEKHNNLITRTYKLEQEFAVMDEKVKVANHRIDDLEDLEHES</sequence>
<dbReference type="EMBL" id="BLYJ01000039">
    <property type="protein sequence ID" value="GFO89230.1"/>
    <property type="molecule type" value="Genomic_DNA"/>
</dbReference>
<organism evidence="1 2">
    <name type="scientific">Butyricicoccus faecihominis</name>
    <dbReference type="NCBI Taxonomy" id="1712515"/>
    <lineage>
        <taxon>Bacteria</taxon>
        <taxon>Bacillati</taxon>
        <taxon>Bacillota</taxon>
        <taxon>Clostridia</taxon>
        <taxon>Eubacteriales</taxon>
        <taxon>Butyricicoccaceae</taxon>
        <taxon>Butyricicoccus</taxon>
    </lineage>
</organism>
<proteinExistence type="predicted"/>
<reference evidence="1 2" key="1">
    <citation type="submission" date="2020-06" db="EMBL/GenBank/DDBJ databases">
        <title>Characterization of fructooligosaccharide metabolism and fructooligosaccharide-degrading enzymes in human commensal butyrate producers.</title>
        <authorList>
            <person name="Tanno H."/>
            <person name="Fujii T."/>
            <person name="Hirano K."/>
            <person name="Maeno S."/>
            <person name="Tonozuka T."/>
            <person name="Sakamoto M."/>
            <person name="Ohkuma M."/>
            <person name="Tochio T."/>
            <person name="Endo A."/>
        </authorList>
    </citation>
    <scope>NUCLEOTIDE SEQUENCE [LARGE SCALE GENOMIC DNA]</scope>
    <source>
        <strain evidence="1 2">JCM 31056</strain>
    </source>
</reference>
<evidence type="ECO:0000313" key="1">
    <source>
        <dbReference type="EMBL" id="GFO89230.1"/>
    </source>
</evidence>
<name>A0ABQ1E2R4_9FIRM</name>